<keyword evidence="1" id="KW-0813">Transport</keyword>
<keyword evidence="1" id="KW-0520">NAD</keyword>
<accession>A0A3G3MIC9</accession>
<gene>
    <name evidence="2" type="primary">ND6</name>
</gene>
<dbReference type="AlphaFoldDB" id="A0A3G3MIC9"/>
<feature type="transmembrane region" description="Helical" evidence="1">
    <location>
        <begin position="6"/>
        <end position="25"/>
    </location>
</feature>
<dbReference type="NCBIfam" id="NF005164">
    <property type="entry name" value="PRK06638.1-4"/>
    <property type="match status" value="1"/>
</dbReference>
<feature type="transmembrane region" description="Helical" evidence="1">
    <location>
        <begin position="89"/>
        <end position="110"/>
    </location>
</feature>
<reference evidence="2" key="1">
    <citation type="journal article" date="2018" name="Genome Biol. Evol.">
        <title>Mitochondrial and Plastid Genomes from Coralline Red Algae Provide Insights into the Incongruent Evolutionary Histories of Organelles.</title>
        <authorList>
            <person name="Lee J."/>
            <person name="Song H.J."/>
            <person name="In Park S."/>
            <person name="Lee Y.M."/>
            <person name="Jeong S.Y."/>
            <person name="Oh Cho T."/>
            <person name="Kim J.H."/>
            <person name="Choi H.G."/>
            <person name="Choi C.G."/>
            <person name="Nelson W.A."/>
            <person name="Fredericq S."/>
            <person name="Bhattacharya D."/>
            <person name="Su Yoon H."/>
        </authorList>
    </citation>
    <scope>NUCLEOTIDE SEQUENCE</scope>
</reference>
<comment type="catalytic activity">
    <reaction evidence="1">
        <text>a ubiquinone + NADH + 5 H(+)(in) = a ubiquinol + NAD(+) + 4 H(+)(out)</text>
        <dbReference type="Rhea" id="RHEA:29091"/>
        <dbReference type="Rhea" id="RHEA-COMP:9565"/>
        <dbReference type="Rhea" id="RHEA-COMP:9566"/>
        <dbReference type="ChEBI" id="CHEBI:15378"/>
        <dbReference type="ChEBI" id="CHEBI:16389"/>
        <dbReference type="ChEBI" id="CHEBI:17976"/>
        <dbReference type="ChEBI" id="CHEBI:57540"/>
        <dbReference type="ChEBI" id="CHEBI:57945"/>
        <dbReference type="EC" id="7.1.1.2"/>
    </reaction>
</comment>
<keyword evidence="1" id="KW-0472">Membrane</keyword>
<evidence type="ECO:0000313" key="2">
    <source>
        <dbReference type="EMBL" id="AYR06591.1"/>
    </source>
</evidence>
<dbReference type="GO" id="GO:0031966">
    <property type="term" value="C:mitochondrial membrane"/>
    <property type="evidence" value="ECO:0007669"/>
    <property type="project" value="UniProtKB-SubCell"/>
</dbReference>
<keyword evidence="1" id="KW-1133">Transmembrane helix</keyword>
<feature type="transmembrane region" description="Helical" evidence="1">
    <location>
        <begin position="32"/>
        <end position="50"/>
    </location>
</feature>
<sequence length="201" mass="22985">MTLDLFLFYLFSSFAIVSSFMVITLSNAVHSVLFLIIVFCNIAALLLLLGAEFFSFMVLIIYVGAIAVLFLFVVMMLNIKKSAIKLNKFSILPIGLIIFCILTSQSFLILNNQFVLLEKYSFSYTPWLNENMYLSNIETIGLVFYTKFSLLFFLCSLVLLVAMIGAIVLTMHQRSMVKKQRISLQLLRNPKKVIKFISLRN</sequence>
<feature type="transmembrane region" description="Helical" evidence="1">
    <location>
        <begin position="56"/>
        <end position="77"/>
    </location>
</feature>
<keyword evidence="1" id="KW-0679">Respiratory chain</keyword>
<dbReference type="PANTHER" id="PTHR33269">
    <property type="entry name" value="NADH-UBIQUINONE OXIDOREDUCTASE CHAIN 6"/>
    <property type="match status" value="1"/>
</dbReference>
<keyword evidence="1" id="KW-1278">Translocase</keyword>
<keyword evidence="1" id="KW-0812">Transmembrane</keyword>
<geneLocation type="mitochondrion" evidence="2"/>
<evidence type="ECO:0000256" key="1">
    <source>
        <dbReference type="RuleBase" id="RU004430"/>
    </source>
</evidence>
<comment type="similarity">
    <text evidence="1">Belongs to the complex I subunit 6 family.</text>
</comment>
<keyword evidence="1" id="KW-0249">Electron transport</keyword>
<organism evidence="2">
    <name type="scientific">Lithothamnion sp</name>
    <dbReference type="NCBI Taxonomy" id="1940749"/>
    <lineage>
        <taxon>Eukaryota</taxon>
        <taxon>Rhodophyta</taxon>
        <taxon>Florideophyceae</taxon>
        <taxon>Corallinophycidae</taxon>
        <taxon>Hapalidiales</taxon>
        <taxon>Hapalidiaceae</taxon>
        <taxon>Melobesioideae</taxon>
        <taxon>Lithothamnion</taxon>
    </lineage>
</organism>
<comment type="subcellular location">
    <subcellularLocation>
        <location evidence="1">Mitochondrion membrane</location>
        <topology evidence="1">Multi-pass membrane protein</topology>
    </subcellularLocation>
</comment>
<dbReference type="EC" id="7.1.1.2" evidence="1"/>
<protein>
    <recommendedName>
        <fullName evidence="1">NADH-ubiquinone oxidoreductase chain 6</fullName>
        <ecNumber evidence="1">7.1.1.2</ecNumber>
    </recommendedName>
</protein>
<keyword evidence="1 2" id="KW-0496">Mitochondrion</keyword>
<dbReference type="Gene3D" id="1.20.120.1200">
    <property type="entry name" value="NADH-ubiquinone/plastoquinone oxidoreductase chain 6, subunit NuoJ"/>
    <property type="match status" value="1"/>
</dbReference>
<dbReference type="Pfam" id="PF00499">
    <property type="entry name" value="Oxidored_q3"/>
    <property type="match status" value="1"/>
</dbReference>
<proteinExistence type="inferred from homology"/>
<dbReference type="InterPro" id="IPR042106">
    <property type="entry name" value="Nuo/plastoQ_OxRdtase_6_NuoJ"/>
</dbReference>
<dbReference type="EMBL" id="MH281621">
    <property type="protein sequence ID" value="AYR06591.1"/>
    <property type="molecule type" value="Genomic_DNA"/>
</dbReference>
<dbReference type="PANTHER" id="PTHR33269:SF17">
    <property type="entry name" value="NADH-UBIQUINONE OXIDOREDUCTASE CHAIN 6"/>
    <property type="match status" value="1"/>
</dbReference>
<dbReference type="GO" id="GO:0008137">
    <property type="term" value="F:NADH dehydrogenase (ubiquinone) activity"/>
    <property type="evidence" value="ECO:0007669"/>
    <property type="project" value="UniProtKB-UniRule"/>
</dbReference>
<dbReference type="InterPro" id="IPR001457">
    <property type="entry name" value="NADH_UbQ/plastoQ_OxRdtase_su6"/>
</dbReference>
<comment type="function">
    <text evidence="1">Core subunit of the mitochondrial membrane respiratory chain NADH dehydrogenase (Complex I) which catalyzes electron transfer from NADH through the respiratory chain, using ubiquinone as an electron acceptor. Essential for the catalytic activity and assembly of complex I.</text>
</comment>
<feature type="transmembrane region" description="Helical" evidence="1">
    <location>
        <begin position="150"/>
        <end position="171"/>
    </location>
</feature>
<keyword evidence="1" id="KW-0830">Ubiquinone</keyword>
<name>A0A3G3MIC9_9FLOR</name>